<sequence>MTQDQDDLPSVLQQRALLSHHWWRVPLESKVKKNYAIKVSNIARKEKDIEFLEKTDVANIRLGSPQQSEWLYTEDQEKMLRTKECYDRLKKWLSMSKIAQIEEDMQKATEKDTSTNSSSRNTDTASKGTETVSAPDVVEQMRDDTVVRAPTFPDFLFNYANYAHTPPISLGLFTQENLEFINSKQHLLHFEKKSVPGIKGNVRVLEMDKLIKLHGIVTDGLEGLTFSGWSSAVDNWLAFEKVREVKLHAPNNCFDLTEAKTPQPHDPNLR</sequence>
<feature type="region of interest" description="Disordered" evidence="1">
    <location>
        <begin position="105"/>
        <end position="135"/>
    </location>
</feature>
<reference evidence="2 3" key="1">
    <citation type="submission" date="2024-05" db="EMBL/GenBank/DDBJ databases">
        <title>A draft genome resource for the thread blight pathogen Marasmius tenuissimus strain MS-2.</title>
        <authorList>
            <person name="Yulfo-Soto G.E."/>
            <person name="Baruah I.K."/>
            <person name="Amoako-Attah I."/>
            <person name="Bukari Y."/>
            <person name="Meinhardt L.W."/>
            <person name="Bailey B.A."/>
            <person name="Cohen S.P."/>
        </authorList>
    </citation>
    <scope>NUCLEOTIDE SEQUENCE [LARGE SCALE GENOMIC DNA]</scope>
    <source>
        <strain evidence="2 3">MS-2</strain>
    </source>
</reference>
<feature type="compositionally biased region" description="Low complexity" evidence="1">
    <location>
        <begin position="114"/>
        <end position="124"/>
    </location>
</feature>
<comment type="caution">
    <text evidence="2">The sequence shown here is derived from an EMBL/GenBank/DDBJ whole genome shotgun (WGS) entry which is preliminary data.</text>
</comment>
<dbReference type="Proteomes" id="UP001437256">
    <property type="component" value="Unassembled WGS sequence"/>
</dbReference>
<organism evidence="2 3">
    <name type="scientific">Marasmius tenuissimus</name>
    <dbReference type="NCBI Taxonomy" id="585030"/>
    <lineage>
        <taxon>Eukaryota</taxon>
        <taxon>Fungi</taxon>
        <taxon>Dikarya</taxon>
        <taxon>Basidiomycota</taxon>
        <taxon>Agaricomycotina</taxon>
        <taxon>Agaricomycetes</taxon>
        <taxon>Agaricomycetidae</taxon>
        <taxon>Agaricales</taxon>
        <taxon>Marasmiineae</taxon>
        <taxon>Marasmiaceae</taxon>
        <taxon>Marasmius</taxon>
    </lineage>
</organism>
<proteinExistence type="predicted"/>
<dbReference type="EMBL" id="JBBXMP010000292">
    <property type="protein sequence ID" value="KAL0058631.1"/>
    <property type="molecule type" value="Genomic_DNA"/>
</dbReference>
<name>A0ABR2ZAN8_9AGAR</name>
<evidence type="ECO:0000313" key="3">
    <source>
        <dbReference type="Proteomes" id="UP001437256"/>
    </source>
</evidence>
<evidence type="ECO:0000313" key="2">
    <source>
        <dbReference type="EMBL" id="KAL0058631.1"/>
    </source>
</evidence>
<accession>A0ABR2ZAN8</accession>
<protein>
    <submittedName>
        <fullName evidence="2">Uncharacterized protein</fullName>
    </submittedName>
</protein>
<keyword evidence="3" id="KW-1185">Reference proteome</keyword>
<gene>
    <name evidence="2" type="ORF">AAF712_014677</name>
</gene>
<evidence type="ECO:0000256" key="1">
    <source>
        <dbReference type="SAM" id="MobiDB-lite"/>
    </source>
</evidence>